<evidence type="ECO:0000313" key="3">
    <source>
        <dbReference type="EMBL" id="KNC30987.1"/>
    </source>
</evidence>
<feature type="domain" description="PPIase cyclophilin-type" evidence="2">
    <location>
        <begin position="180"/>
        <end position="324"/>
    </location>
</feature>
<evidence type="ECO:0000256" key="1">
    <source>
        <dbReference type="ARBA" id="ARBA00008315"/>
    </source>
</evidence>
<sequence>MKATEFDIKNAYLHHRFRVKCAKAIIDHHPPLLHAGNFSRFSKMKEDVYTLLNRNKQNAQLLIALNKVVRTKGEIDTFRTADNSFEANYCKLPQKYRQLQQLDLENVRIGKKIACAKPELDTWLNDKFKRKVVKQKPPPFQYPLLVMSKYSNIQIPQDPVKLEKFLRPKIWFNLEVKDVRPLGCITMELYTETAPQVVMEFIRLFHAKQKERINFVRLFPRLWLEAEIPLDDRTLIKKNIEYDKRSLDHGQYAGVLSFNVKTIRNCPKPVLNFTLSFKPLRVCNGHRVGFGRVCSGFKVLNCIQDFGTKNGKPSKEIIVSNCGLFM</sequence>
<gene>
    <name evidence="3" type="ORF">FF38_07496</name>
</gene>
<name>A0A0L0CFK9_LUCCU</name>
<proteinExistence type="inferred from homology"/>
<keyword evidence="4" id="KW-1185">Reference proteome</keyword>
<dbReference type="PROSITE" id="PS50072">
    <property type="entry name" value="CSA_PPIASE_2"/>
    <property type="match status" value="1"/>
</dbReference>
<dbReference type="InterPro" id="IPR029488">
    <property type="entry name" value="Hmw/CFAP97"/>
</dbReference>
<dbReference type="OMA" id="FMNRTKQ"/>
<dbReference type="Pfam" id="PF00160">
    <property type="entry name" value="Pro_isomerase"/>
    <property type="match status" value="1"/>
</dbReference>
<evidence type="ECO:0000313" key="4">
    <source>
        <dbReference type="Proteomes" id="UP000037069"/>
    </source>
</evidence>
<dbReference type="STRING" id="7375.A0A0L0CFK9"/>
<protein>
    <recommendedName>
        <fullName evidence="2">PPIase cyclophilin-type domain-containing protein</fullName>
    </recommendedName>
</protein>
<dbReference type="InterPro" id="IPR002130">
    <property type="entry name" value="Cyclophilin-type_PPIase_dom"/>
</dbReference>
<comment type="caution">
    <text evidence="3">The sequence shown here is derived from an EMBL/GenBank/DDBJ whole genome shotgun (WGS) entry which is preliminary data.</text>
</comment>
<dbReference type="Proteomes" id="UP000037069">
    <property type="component" value="Unassembled WGS sequence"/>
</dbReference>
<reference evidence="3 4" key="1">
    <citation type="journal article" date="2015" name="Nat. Commun.">
        <title>Lucilia cuprina genome unlocks parasitic fly biology to underpin future interventions.</title>
        <authorList>
            <person name="Anstead C.A."/>
            <person name="Korhonen P.K."/>
            <person name="Young N.D."/>
            <person name="Hall R.S."/>
            <person name="Jex A.R."/>
            <person name="Murali S.C."/>
            <person name="Hughes D.S."/>
            <person name="Lee S.F."/>
            <person name="Perry T."/>
            <person name="Stroehlein A.J."/>
            <person name="Ansell B.R."/>
            <person name="Breugelmans B."/>
            <person name="Hofmann A."/>
            <person name="Qu J."/>
            <person name="Dugan S."/>
            <person name="Lee S.L."/>
            <person name="Chao H."/>
            <person name="Dinh H."/>
            <person name="Han Y."/>
            <person name="Doddapaneni H.V."/>
            <person name="Worley K.C."/>
            <person name="Muzny D.M."/>
            <person name="Ioannidis P."/>
            <person name="Waterhouse R.M."/>
            <person name="Zdobnov E.M."/>
            <person name="James P.J."/>
            <person name="Bagnall N.H."/>
            <person name="Kotze A.C."/>
            <person name="Gibbs R.A."/>
            <person name="Richards S."/>
            <person name="Batterham P."/>
            <person name="Gasser R.B."/>
        </authorList>
    </citation>
    <scope>NUCLEOTIDE SEQUENCE [LARGE SCALE GENOMIC DNA]</scope>
    <source>
        <strain evidence="3 4">LS</strain>
        <tissue evidence="3">Full body</tissue>
    </source>
</reference>
<dbReference type="AlphaFoldDB" id="A0A0L0CFK9"/>
<dbReference type="GO" id="GO:0003755">
    <property type="term" value="F:peptidyl-prolyl cis-trans isomerase activity"/>
    <property type="evidence" value="ECO:0007669"/>
    <property type="project" value="InterPro"/>
</dbReference>
<organism evidence="3 4">
    <name type="scientific">Lucilia cuprina</name>
    <name type="common">Green bottle fly</name>
    <name type="synonym">Australian sheep blowfly</name>
    <dbReference type="NCBI Taxonomy" id="7375"/>
    <lineage>
        <taxon>Eukaryota</taxon>
        <taxon>Metazoa</taxon>
        <taxon>Ecdysozoa</taxon>
        <taxon>Arthropoda</taxon>
        <taxon>Hexapoda</taxon>
        <taxon>Insecta</taxon>
        <taxon>Pterygota</taxon>
        <taxon>Neoptera</taxon>
        <taxon>Endopterygota</taxon>
        <taxon>Diptera</taxon>
        <taxon>Brachycera</taxon>
        <taxon>Muscomorpha</taxon>
        <taxon>Oestroidea</taxon>
        <taxon>Calliphoridae</taxon>
        <taxon>Luciliinae</taxon>
        <taxon>Lucilia</taxon>
    </lineage>
</organism>
<evidence type="ECO:0000259" key="2">
    <source>
        <dbReference type="PROSITE" id="PS50072"/>
    </source>
</evidence>
<dbReference type="InterPro" id="IPR029000">
    <property type="entry name" value="Cyclophilin-like_dom_sf"/>
</dbReference>
<dbReference type="EMBL" id="JRES01000472">
    <property type="protein sequence ID" value="KNC30987.1"/>
    <property type="molecule type" value="Genomic_DNA"/>
</dbReference>
<dbReference type="Pfam" id="PF13879">
    <property type="entry name" value="Hmw_CFAP97"/>
    <property type="match status" value="1"/>
</dbReference>
<dbReference type="SUPFAM" id="SSF50891">
    <property type="entry name" value="Cyclophilin-like"/>
    <property type="match status" value="1"/>
</dbReference>
<accession>A0A0L0CFK9</accession>
<comment type="similarity">
    <text evidence="1">Belongs to the CFAP97 family.</text>
</comment>
<dbReference type="OrthoDB" id="193499at2759"/>
<dbReference type="Gene3D" id="2.40.100.10">
    <property type="entry name" value="Cyclophilin-like"/>
    <property type="match status" value="1"/>
</dbReference>